<dbReference type="InterPro" id="IPR036868">
    <property type="entry name" value="TusA-like_sf"/>
</dbReference>
<dbReference type="Proteomes" id="UP000242699">
    <property type="component" value="Unassembled WGS sequence"/>
</dbReference>
<comment type="caution">
    <text evidence="3">The sequence shown here is derived from an EMBL/GenBank/DDBJ whole genome shotgun (WGS) entry which is preliminary data.</text>
</comment>
<organism evidence="3 4">
    <name type="scientific">Sulfobacillus benefaciens</name>
    <dbReference type="NCBI Taxonomy" id="453960"/>
    <lineage>
        <taxon>Bacteria</taxon>
        <taxon>Bacillati</taxon>
        <taxon>Bacillota</taxon>
        <taxon>Clostridia</taxon>
        <taxon>Eubacteriales</taxon>
        <taxon>Clostridiales Family XVII. Incertae Sedis</taxon>
        <taxon>Sulfobacillus</taxon>
    </lineage>
</organism>
<dbReference type="AlphaFoldDB" id="A0A2T2X4M3"/>
<evidence type="ECO:0000256" key="1">
    <source>
        <dbReference type="ARBA" id="ARBA00008984"/>
    </source>
</evidence>
<dbReference type="Gene3D" id="3.30.110.40">
    <property type="entry name" value="TusA-like domain"/>
    <property type="match status" value="1"/>
</dbReference>
<accession>A0A2T2X4M3</accession>
<reference evidence="3 4" key="1">
    <citation type="journal article" date="2014" name="BMC Genomics">
        <title>Comparison of environmental and isolate Sulfobacillus genomes reveals diverse carbon, sulfur, nitrogen, and hydrogen metabolisms.</title>
        <authorList>
            <person name="Justice N.B."/>
            <person name="Norman A."/>
            <person name="Brown C.T."/>
            <person name="Singh A."/>
            <person name="Thomas B.C."/>
            <person name="Banfield J.F."/>
        </authorList>
    </citation>
    <scope>NUCLEOTIDE SEQUENCE [LARGE SCALE GENOMIC DNA]</scope>
    <source>
        <strain evidence="3">AMDSBA1</strain>
    </source>
</reference>
<dbReference type="EMBL" id="PXYT01000016">
    <property type="protein sequence ID" value="PSR29406.1"/>
    <property type="molecule type" value="Genomic_DNA"/>
</dbReference>
<dbReference type="CDD" id="cd00291">
    <property type="entry name" value="SirA_YedF_YeeD"/>
    <property type="match status" value="1"/>
</dbReference>
<comment type="similarity">
    <text evidence="1">Belongs to the sulfur carrier protein TusA family.</text>
</comment>
<name>A0A2T2X4M3_9FIRM</name>
<evidence type="ECO:0000313" key="4">
    <source>
        <dbReference type="Proteomes" id="UP000242699"/>
    </source>
</evidence>
<dbReference type="PANTHER" id="PTHR33279">
    <property type="entry name" value="SULFUR CARRIER PROTEIN YEDF-RELATED"/>
    <property type="match status" value="1"/>
</dbReference>
<dbReference type="InterPro" id="IPR001455">
    <property type="entry name" value="TusA-like"/>
</dbReference>
<protein>
    <submittedName>
        <fullName evidence="3">SirA family protein</fullName>
    </submittedName>
</protein>
<dbReference type="SUPFAM" id="SSF64307">
    <property type="entry name" value="SirA-like"/>
    <property type="match status" value="1"/>
</dbReference>
<evidence type="ECO:0000313" key="3">
    <source>
        <dbReference type="EMBL" id="PSR29406.1"/>
    </source>
</evidence>
<gene>
    <name evidence="3" type="ORF">C7B43_08690</name>
</gene>
<dbReference type="PANTHER" id="PTHR33279:SF6">
    <property type="entry name" value="SULFUR CARRIER PROTEIN YEDF-RELATED"/>
    <property type="match status" value="1"/>
</dbReference>
<dbReference type="Pfam" id="PF01206">
    <property type="entry name" value="TusA"/>
    <property type="match status" value="1"/>
</dbReference>
<evidence type="ECO:0000259" key="2">
    <source>
        <dbReference type="Pfam" id="PF01206"/>
    </source>
</evidence>
<feature type="domain" description="UPF0033" evidence="2">
    <location>
        <begin position="7"/>
        <end position="75"/>
    </location>
</feature>
<proteinExistence type="inferred from homology"/>
<sequence>MADNENVLDVRGLSCPMPIVKTKKALDSLAAHSQLEVWATDPGSVADFEAWTRRTGHKLVWSKQVGEEYRFRIEKRESQGS</sequence>